<dbReference type="AlphaFoldDB" id="A0A1L7LM71"/>
<comment type="function">
    <text evidence="5">In eubacteria ppGpp (guanosine 3'-diphosphate 5'-diphosphate) is a mediator of the stringent response that coordinates a variety of cellular activities in response to changes in nutritional abundance.</text>
</comment>
<evidence type="ECO:0000256" key="1">
    <source>
        <dbReference type="ARBA" id="ARBA00004976"/>
    </source>
</evidence>
<dbReference type="Pfam" id="PF02824">
    <property type="entry name" value="TGS"/>
    <property type="match status" value="1"/>
</dbReference>
<sequence>MAKDANLTGQEVIDICSMYMNKADVAFVQKALDYATECHSGQFRKSGEPYIIHPIQVAGILADLHLDAITVSCGFLHDVIEDTEATLDHLEAKFGSDVKNIVDGVTKLGKVEYKSHEEQLAENHRKMLMAMSKDIRVILVKLADRLHNMRTLRHLRKDKQERISRETMEIYAPLAHRLGISRIKWELEDLAFRYLNEVEFYKISHLMNEKRREREALVDDIVDKIKAYTEEQGLHGEIYGRPKHIYSIYRKMRDKKKRFDQIYDLIAIRCILDTQSDVYAMLGYIHELWRPMPGRFKDYIANPKANGYQSIHTTVYGPKGPIEVQIRTHEMHQVAEYGVAAHWAYKKGIKGKVNSQESALGMNWIKELVELQDASNGNAVDFVDSVKEDIFAERIYVFTPNGAVQELPKDSGPIDFAYAIHTQVGEKATGAKVNGRMVPLTAKLKTGDVVEIITNSNSFGPSRDWINIVKTNKARNKIRQFFKNQDKELSITKGRDLLVDYFQEQGYVANKYLDRKHMEAVLNRLNYRNEGALYAAVGFGELSPVTVFNKLTEKERREQERAKAKAEAEELMKGGEVKHDNKKEVLKVKSEGGVIVQGSSGLLMRIAKCCNPVPGDPIEGYITKGRGVAIHRADCHNIKSQEGYEERLIDVEWEDDYSTKEYMAEIDIYGLNRAGLLNDVLQILSNQTKNISTVNAQPTKDMKFANIHVTFGIPNLTVLTAVVDKIKVIPDVYSVKRTNG</sequence>
<dbReference type="EC" id="2.7.6.5" evidence="2"/>
<dbReference type="SMART" id="SM00471">
    <property type="entry name" value="HDc"/>
    <property type="match status" value="1"/>
</dbReference>
<dbReference type="Pfam" id="PF13328">
    <property type="entry name" value="HD_4"/>
    <property type="match status" value="1"/>
</dbReference>
<dbReference type="SUPFAM" id="SSF81271">
    <property type="entry name" value="TGS-like"/>
    <property type="match status" value="1"/>
</dbReference>
<dbReference type="PROSITE" id="PS51671">
    <property type="entry name" value="ACT"/>
    <property type="match status" value="1"/>
</dbReference>
<dbReference type="CDD" id="cd04876">
    <property type="entry name" value="ACT_RelA-SpoT"/>
    <property type="match status" value="1"/>
</dbReference>
<evidence type="ECO:0000313" key="9">
    <source>
        <dbReference type="EMBL" id="BAQ25220.1"/>
    </source>
</evidence>
<dbReference type="SMART" id="SM00954">
    <property type="entry name" value="RelA_SpoT"/>
    <property type="match status" value="1"/>
</dbReference>
<dbReference type="Gene3D" id="3.30.460.10">
    <property type="entry name" value="Beta Polymerase, domain 2"/>
    <property type="match status" value="1"/>
</dbReference>
<evidence type="ECO:0000313" key="10">
    <source>
        <dbReference type="Proteomes" id="UP000217758"/>
    </source>
</evidence>
<dbReference type="FunFam" id="3.10.20.30:FF:000002">
    <property type="entry name" value="GTP pyrophosphokinase (RelA/SpoT)"/>
    <property type="match status" value="1"/>
</dbReference>
<evidence type="ECO:0000259" key="6">
    <source>
        <dbReference type="PROSITE" id="PS51671"/>
    </source>
</evidence>
<comment type="similarity">
    <text evidence="5">Belongs to the relA/spoT family.</text>
</comment>
<accession>A0A1L7LM71</accession>
<dbReference type="SUPFAM" id="SSF55021">
    <property type="entry name" value="ACT-like"/>
    <property type="match status" value="1"/>
</dbReference>
<organism evidence="9 10">
    <name type="scientific">Streptococcus troglodytae</name>
    <dbReference type="NCBI Taxonomy" id="1111760"/>
    <lineage>
        <taxon>Bacteria</taxon>
        <taxon>Bacillati</taxon>
        <taxon>Bacillota</taxon>
        <taxon>Bacilli</taxon>
        <taxon>Lactobacillales</taxon>
        <taxon>Streptococcaceae</taxon>
        <taxon>Streptococcus</taxon>
    </lineage>
</organism>
<reference evidence="9 10" key="1">
    <citation type="journal article" date="2016" name="Microbiol. Immunol.">
        <title>Complete genome sequence of Streptococcus troglodytae TKU31 isolated from the oral cavity of a chimpanzee (Pan troglodytes).</title>
        <authorList>
            <person name="Okamoto M."/>
            <person name="Naito M."/>
            <person name="Miyanohara M."/>
            <person name="Imai S."/>
            <person name="Nomura Y."/>
            <person name="Saito W."/>
            <person name="Momoi Y."/>
            <person name="Takada K."/>
            <person name="Miyabe-Nishiwaki T."/>
            <person name="Tomonaga M."/>
            <person name="Hanada N."/>
        </authorList>
    </citation>
    <scope>NUCLEOTIDE SEQUENCE [LARGE SCALE GENOMIC DNA]</scope>
    <source>
        <strain evidence="10">TKU 31</strain>
    </source>
</reference>
<dbReference type="InterPro" id="IPR043519">
    <property type="entry name" value="NT_sf"/>
</dbReference>
<dbReference type="PANTHER" id="PTHR21262:SF31">
    <property type="entry name" value="GTP PYROPHOSPHOKINASE"/>
    <property type="match status" value="1"/>
</dbReference>
<protein>
    <recommendedName>
        <fullName evidence="2">GTP diphosphokinase</fullName>
        <ecNumber evidence="2">2.7.6.5</ecNumber>
    </recommendedName>
</protein>
<dbReference type="SUPFAM" id="SSF109604">
    <property type="entry name" value="HD-domain/PDEase-like"/>
    <property type="match status" value="1"/>
</dbReference>
<evidence type="ECO:0000259" key="8">
    <source>
        <dbReference type="PROSITE" id="PS51880"/>
    </source>
</evidence>
<dbReference type="GO" id="GO:0005886">
    <property type="term" value="C:plasma membrane"/>
    <property type="evidence" value="ECO:0007669"/>
    <property type="project" value="TreeGrafter"/>
</dbReference>
<dbReference type="UniPathway" id="UPA00908">
    <property type="reaction ID" value="UER00884"/>
</dbReference>
<dbReference type="GO" id="GO:0005525">
    <property type="term" value="F:GTP binding"/>
    <property type="evidence" value="ECO:0007669"/>
    <property type="project" value="UniProtKB-KW"/>
</dbReference>
<dbReference type="Gene3D" id="3.30.70.260">
    <property type="match status" value="1"/>
</dbReference>
<dbReference type="GO" id="GO:0015970">
    <property type="term" value="P:guanosine tetraphosphate biosynthetic process"/>
    <property type="evidence" value="ECO:0007669"/>
    <property type="project" value="UniProtKB-UniPathway"/>
</dbReference>
<dbReference type="InterPro" id="IPR007685">
    <property type="entry name" value="RelA_SpoT"/>
</dbReference>
<dbReference type="SUPFAM" id="SSF81301">
    <property type="entry name" value="Nucleotidyltransferase"/>
    <property type="match status" value="1"/>
</dbReference>
<proteinExistence type="inferred from homology"/>
<dbReference type="FunFam" id="1.10.3210.10:FF:000001">
    <property type="entry name" value="GTP pyrophosphokinase RelA"/>
    <property type="match status" value="1"/>
</dbReference>
<dbReference type="InterPro" id="IPR045865">
    <property type="entry name" value="ACT-like_dom_sf"/>
</dbReference>
<evidence type="ECO:0000256" key="3">
    <source>
        <dbReference type="ARBA" id="ARBA00023134"/>
    </source>
</evidence>
<feature type="domain" description="HD" evidence="7">
    <location>
        <begin position="50"/>
        <end position="149"/>
    </location>
</feature>
<dbReference type="InterPro" id="IPR012676">
    <property type="entry name" value="TGS-like"/>
</dbReference>
<keyword evidence="3" id="KW-0342">GTP-binding</keyword>
<evidence type="ECO:0000256" key="5">
    <source>
        <dbReference type="RuleBase" id="RU003847"/>
    </source>
</evidence>
<dbReference type="InterPro" id="IPR002912">
    <property type="entry name" value="ACT_dom"/>
</dbReference>
<dbReference type="EMBL" id="AP014612">
    <property type="protein sequence ID" value="BAQ25220.1"/>
    <property type="molecule type" value="Genomic_DNA"/>
</dbReference>
<dbReference type="Gene3D" id="1.10.3210.10">
    <property type="entry name" value="Hypothetical protein af1432"/>
    <property type="match status" value="1"/>
</dbReference>
<dbReference type="InterPro" id="IPR004095">
    <property type="entry name" value="TGS"/>
</dbReference>
<dbReference type="InterPro" id="IPR012675">
    <property type="entry name" value="Beta-grasp_dom_sf"/>
</dbReference>
<dbReference type="Pfam" id="PF19296">
    <property type="entry name" value="RelA_AH_RIS"/>
    <property type="match status" value="1"/>
</dbReference>
<dbReference type="Pfam" id="PF13291">
    <property type="entry name" value="ACT_4"/>
    <property type="match status" value="1"/>
</dbReference>
<name>A0A1L7LM71_9STRE</name>
<dbReference type="InterPro" id="IPR004811">
    <property type="entry name" value="RelA/Spo_fam"/>
</dbReference>
<dbReference type="KEGG" id="strg:SRT_19590"/>
<dbReference type="InterPro" id="IPR006674">
    <property type="entry name" value="HD_domain"/>
</dbReference>
<dbReference type="Gene3D" id="3.10.20.30">
    <property type="match status" value="1"/>
</dbReference>
<evidence type="ECO:0000256" key="2">
    <source>
        <dbReference type="ARBA" id="ARBA00013251"/>
    </source>
</evidence>
<dbReference type="InterPro" id="IPR003607">
    <property type="entry name" value="HD/PDEase_dom"/>
</dbReference>
<evidence type="ECO:0000259" key="7">
    <source>
        <dbReference type="PROSITE" id="PS51831"/>
    </source>
</evidence>
<comment type="catalytic activity">
    <reaction evidence="4">
        <text>GTP + ATP = guanosine 3'-diphosphate 5'-triphosphate + AMP</text>
        <dbReference type="Rhea" id="RHEA:22088"/>
        <dbReference type="ChEBI" id="CHEBI:30616"/>
        <dbReference type="ChEBI" id="CHEBI:37565"/>
        <dbReference type="ChEBI" id="CHEBI:142410"/>
        <dbReference type="ChEBI" id="CHEBI:456215"/>
        <dbReference type="EC" id="2.7.6.5"/>
    </reaction>
</comment>
<feature type="domain" description="TGS" evidence="8">
    <location>
        <begin position="393"/>
        <end position="454"/>
    </location>
</feature>
<dbReference type="NCBIfam" id="TIGR00691">
    <property type="entry name" value="spoT_relA"/>
    <property type="match status" value="1"/>
</dbReference>
<keyword evidence="10" id="KW-1185">Reference proteome</keyword>
<dbReference type="InterPro" id="IPR045600">
    <property type="entry name" value="RelA/SpoT_AH_RIS"/>
</dbReference>
<dbReference type="RefSeq" id="WP_128833909.1">
    <property type="nucleotide sequence ID" value="NZ_AP014612.1"/>
</dbReference>
<dbReference type="InterPro" id="IPR033655">
    <property type="entry name" value="TGS_RelA/SpoT"/>
</dbReference>
<evidence type="ECO:0000256" key="4">
    <source>
        <dbReference type="ARBA" id="ARBA00048244"/>
    </source>
</evidence>
<gene>
    <name evidence="9" type="primary">relA</name>
    <name evidence="9" type="ORF">SRT_19590</name>
</gene>
<comment type="pathway">
    <text evidence="1">Purine metabolism; ppGpp biosynthesis; ppGpp from GTP: step 1/2.</text>
</comment>
<dbReference type="GO" id="GO:0008728">
    <property type="term" value="F:GTP diphosphokinase activity"/>
    <property type="evidence" value="ECO:0007669"/>
    <property type="project" value="UniProtKB-EC"/>
</dbReference>
<dbReference type="PROSITE" id="PS51831">
    <property type="entry name" value="HD"/>
    <property type="match status" value="1"/>
</dbReference>
<dbReference type="Pfam" id="PF04607">
    <property type="entry name" value="RelA_SpoT"/>
    <property type="match status" value="1"/>
</dbReference>
<dbReference type="PROSITE" id="PS51880">
    <property type="entry name" value="TGS"/>
    <property type="match status" value="1"/>
</dbReference>
<dbReference type="CDD" id="cd01668">
    <property type="entry name" value="TGS_RSH"/>
    <property type="match status" value="1"/>
</dbReference>
<dbReference type="Proteomes" id="UP000217758">
    <property type="component" value="Chromosome"/>
</dbReference>
<dbReference type="CDD" id="cd00077">
    <property type="entry name" value="HDc"/>
    <property type="match status" value="1"/>
</dbReference>
<feature type="domain" description="ACT" evidence="6">
    <location>
        <begin position="665"/>
        <end position="740"/>
    </location>
</feature>
<dbReference type="PANTHER" id="PTHR21262">
    <property type="entry name" value="GUANOSINE-3',5'-BIS DIPHOSPHATE 3'-PYROPHOSPHOHYDROLASE"/>
    <property type="match status" value="1"/>
</dbReference>
<dbReference type="CDD" id="cd05399">
    <property type="entry name" value="NT_Rel-Spo_like"/>
    <property type="match status" value="1"/>
</dbReference>
<dbReference type="FunFam" id="3.30.460.10:FF:000001">
    <property type="entry name" value="GTP pyrophosphokinase RelA"/>
    <property type="match status" value="1"/>
</dbReference>
<keyword evidence="3" id="KW-0547">Nucleotide-binding</keyword>